<name>A0ABT7INW9_9BURK</name>
<dbReference type="InterPro" id="IPR001463">
    <property type="entry name" value="Na/Ala_symport"/>
</dbReference>
<evidence type="ECO:0000256" key="1">
    <source>
        <dbReference type="ARBA" id="ARBA00004651"/>
    </source>
</evidence>
<dbReference type="Gene3D" id="1.20.1740.10">
    <property type="entry name" value="Amino acid/polyamine transporter I"/>
    <property type="match status" value="1"/>
</dbReference>
<dbReference type="PROSITE" id="PS00873">
    <property type="entry name" value="NA_ALANINE_SYMP"/>
    <property type="match status" value="1"/>
</dbReference>
<reference evidence="10" key="1">
    <citation type="submission" date="2023-03" db="EMBL/GenBank/DDBJ databases">
        <title>Mesosutterella sp. nov. isolated from porcine feces.</title>
        <authorList>
            <person name="Yu S."/>
        </authorList>
    </citation>
    <scope>NUCLEOTIDE SEQUENCE</scope>
    <source>
        <strain evidence="10">AGMB02718</strain>
    </source>
</reference>
<keyword evidence="7 8" id="KW-0472">Membrane</keyword>
<keyword evidence="6 8" id="KW-1133">Transmembrane helix</keyword>
<dbReference type="NCBIfam" id="TIGR00835">
    <property type="entry name" value="agcS"/>
    <property type="match status" value="1"/>
</dbReference>
<feature type="transmembrane region" description="Helical" evidence="8">
    <location>
        <begin position="73"/>
        <end position="95"/>
    </location>
</feature>
<comment type="caution">
    <text evidence="10">The sequence shown here is derived from an EMBL/GenBank/DDBJ whole genome shotgun (WGS) entry which is preliminary data.</text>
</comment>
<feature type="transmembrane region" description="Helical" evidence="8">
    <location>
        <begin position="418"/>
        <end position="437"/>
    </location>
</feature>
<dbReference type="Pfam" id="PF01235">
    <property type="entry name" value="Na_Ala_symp"/>
    <property type="match status" value="1"/>
</dbReference>
<evidence type="ECO:0000256" key="3">
    <source>
        <dbReference type="ARBA" id="ARBA00022448"/>
    </source>
</evidence>
<keyword evidence="5 8" id="KW-0812">Transmembrane</keyword>
<dbReference type="RefSeq" id="WP_243377227.1">
    <property type="nucleotide sequence ID" value="NZ_JAKZJU020000001.1"/>
</dbReference>
<keyword evidence="11" id="KW-1185">Reference proteome</keyword>
<keyword evidence="3 8" id="KW-0813">Transport</keyword>
<keyword evidence="8" id="KW-0997">Cell inner membrane</keyword>
<evidence type="ECO:0000256" key="7">
    <source>
        <dbReference type="ARBA" id="ARBA00023136"/>
    </source>
</evidence>
<feature type="transmembrane region" description="Helical" evidence="8">
    <location>
        <begin position="146"/>
        <end position="167"/>
    </location>
</feature>
<comment type="subcellular location">
    <subcellularLocation>
        <location evidence="8">Cell inner membrane</location>
        <topology evidence="8">Multi-pass membrane protein</topology>
    </subcellularLocation>
    <subcellularLocation>
        <location evidence="1">Cell membrane</location>
        <topology evidence="1">Multi-pass membrane protein</topology>
    </subcellularLocation>
</comment>
<dbReference type="Proteomes" id="UP001165481">
    <property type="component" value="Unassembled WGS sequence"/>
</dbReference>
<protein>
    <submittedName>
        <fullName evidence="10">Sodium:alanine symporter family protein</fullName>
    </submittedName>
</protein>
<feature type="transmembrane region" description="Helical" evidence="8">
    <location>
        <begin position="217"/>
        <end position="236"/>
    </location>
</feature>
<organism evidence="10 11">
    <name type="scientific">Mesosutterella faecium</name>
    <dbReference type="NCBI Taxonomy" id="2925194"/>
    <lineage>
        <taxon>Bacteria</taxon>
        <taxon>Pseudomonadati</taxon>
        <taxon>Pseudomonadota</taxon>
        <taxon>Betaproteobacteria</taxon>
        <taxon>Burkholderiales</taxon>
        <taxon>Sutterellaceae</taxon>
        <taxon>Mesosutterella</taxon>
    </lineage>
</organism>
<feature type="transmembrane region" description="Helical" evidence="8">
    <location>
        <begin position="242"/>
        <end position="265"/>
    </location>
</feature>
<proteinExistence type="inferred from homology"/>
<feature type="region of interest" description="Disordered" evidence="9">
    <location>
        <begin position="470"/>
        <end position="515"/>
    </location>
</feature>
<dbReference type="PRINTS" id="PR00175">
    <property type="entry name" value="NAALASMPORT"/>
</dbReference>
<comment type="similarity">
    <text evidence="2 8">Belongs to the alanine or glycine:cation symporter (AGCS) (TC 2.A.25) family.</text>
</comment>
<feature type="transmembrane region" description="Helical" evidence="8">
    <location>
        <begin position="304"/>
        <end position="331"/>
    </location>
</feature>
<gene>
    <name evidence="10" type="ORF">MUN46_009080</name>
</gene>
<sequence length="515" mass="55372">MDQATQIVQGINSLLWGIYCLIPLLVGTGIYFTFKLRFVQVRRFGRAVRQVFGSFSLFGSKAGKEGMSSFQSLATAIAAQIGTGNLAGVATAIAMGGPGAIFWMWLAAFFGMATIFSEAVLAQLFRNRDASGHVTGGPAYYIRYGLGSKTLAAFFSVAIIIALGFIGNMVQANSIADAFKTAFNIPTWATGIAVFMLAGFIFIGGIRRIASVTEKMVPLMAIVYIIGSVTVIFGHWDMIAKAFEMIFVGAFNPSAATGGVIGATVKEAVRYGVARGLFSNEAGMGSTPHAHAVARVKHPVQQGFAAIVGLFIDTFVVLNMTAFVILCTGAIDGTTTGIALTQKAFSTGLGEIGNGFVAVCLLFFAFSTIVGWYFFAEQNVKYLFGQRLVPVYRVIVLAFLMLGSFLQVTLVWELADLFNGLMVIPNLIALIGLSKLVGKALDDYENNYSMGLTPVYGELAEHPVKFVPEPEQRLHGQKKRRRFAGLRRVPRPEEGASEEARPAETAASEKSEPKA</sequence>
<evidence type="ECO:0000313" key="10">
    <source>
        <dbReference type="EMBL" id="MDL2060085.1"/>
    </source>
</evidence>
<dbReference type="EMBL" id="JAKZJU020000001">
    <property type="protein sequence ID" value="MDL2060085.1"/>
    <property type="molecule type" value="Genomic_DNA"/>
</dbReference>
<keyword evidence="4" id="KW-1003">Cell membrane</keyword>
<feature type="transmembrane region" description="Helical" evidence="8">
    <location>
        <begin position="187"/>
        <end position="205"/>
    </location>
</feature>
<feature type="transmembrane region" description="Helical" evidence="8">
    <location>
        <begin position="14"/>
        <end position="34"/>
    </location>
</feature>
<evidence type="ECO:0000256" key="8">
    <source>
        <dbReference type="RuleBase" id="RU363064"/>
    </source>
</evidence>
<accession>A0ABT7INW9</accession>
<feature type="transmembrane region" description="Helical" evidence="8">
    <location>
        <begin position="101"/>
        <end position="125"/>
    </location>
</feature>
<evidence type="ECO:0000256" key="2">
    <source>
        <dbReference type="ARBA" id="ARBA00009261"/>
    </source>
</evidence>
<feature type="compositionally biased region" description="Basic residues" evidence="9">
    <location>
        <begin position="475"/>
        <end position="489"/>
    </location>
</feature>
<evidence type="ECO:0000313" key="11">
    <source>
        <dbReference type="Proteomes" id="UP001165481"/>
    </source>
</evidence>
<evidence type="ECO:0000256" key="6">
    <source>
        <dbReference type="ARBA" id="ARBA00022989"/>
    </source>
</evidence>
<evidence type="ECO:0000256" key="4">
    <source>
        <dbReference type="ARBA" id="ARBA00022475"/>
    </source>
</evidence>
<evidence type="ECO:0000256" key="5">
    <source>
        <dbReference type="ARBA" id="ARBA00022692"/>
    </source>
</evidence>
<dbReference type="PANTHER" id="PTHR30330:SF14">
    <property type="entry name" value="SODIUM_AMINO ACID (ALANINE) SYMPORTER"/>
    <property type="match status" value="1"/>
</dbReference>
<feature type="transmembrane region" description="Helical" evidence="8">
    <location>
        <begin position="355"/>
        <end position="376"/>
    </location>
</feature>
<evidence type="ECO:0000256" key="9">
    <source>
        <dbReference type="SAM" id="MobiDB-lite"/>
    </source>
</evidence>
<feature type="transmembrane region" description="Helical" evidence="8">
    <location>
        <begin position="388"/>
        <end position="412"/>
    </location>
</feature>
<keyword evidence="8" id="KW-0769">Symport</keyword>
<feature type="compositionally biased region" description="Basic and acidic residues" evidence="9">
    <location>
        <begin position="490"/>
        <end position="515"/>
    </location>
</feature>
<dbReference type="PANTHER" id="PTHR30330">
    <property type="entry name" value="AGSS FAMILY TRANSPORTER, SODIUM-ALANINE"/>
    <property type="match status" value="1"/>
</dbReference>